<accession>A0ABR9I0T1</accession>
<dbReference type="PANTHER" id="PTHR30543:SF21">
    <property type="entry name" value="NAD(P)H-DEPENDENT FMN REDUCTASE LOT6"/>
    <property type="match status" value="1"/>
</dbReference>
<dbReference type="InterPro" id="IPR005025">
    <property type="entry name" value="FMN_Rdtase-like_dom"/>
</dbReference>
<sequence length="203" mass="22049">MTRIAVITGSTRPRRRAALVAAWVLEVAERHAGSGDVSFEIVDLADFDLPLLDEPVPAAIGDYANEHTRRWARVIDGFDGFIFVTPEYNHSYPAALKNAIDYLFAEWGDKAAGFVSYGLHGGIRAVEHLRAAVSEVKLADVRSCVALSLFADFKITDMTQPGEFAPGDHQEPTLTRMIDEVVAWSAALAPLRAGRAAAGEVRA</sequence>
<comment type="caution">
    <text evidence="2">The sequence shown here is derived from an EMBL/GenBank/DDBJ whole genome shotgun (WGS) entry which is preliminary data.</text>
</comment>
<organism evidence="2 3">
    <name type="scientific">Amycolatopsis lexingtonensis</name>
    <dbReference type="NCBI Taxonomy" id="218822"/>
    <lineage>
        <taxon>Bacteria</taxon>
        <taxon>Bacillati</taxon>
        <taxon>Actinomycetota</taxon>
        <taxon>Actinomycetes</taxon>
        <taxon>Pseudonocardiales</taxon>
        <taxon>Pseudonocardiaceae</taxon>
        <taxon>Amycolatopsis</taxon>
    </lineage>
</organism>
<dbReference type="InterPro" id="IPR029039">
    <property type="entry name" value="Flavoprotein-like_sf"/>
</dbReference>
<dbReference type="Gene3D" id="3.40.50.360">
    <property type="match status" value="1"/>
</dbReference>
<keyword evidence="3" id="KW-1185">Reference proteome</keyword>
<dbReference type="InterPro" id="IPR050712">
    <property type="entry name" value="NAD(P)H-dep_reductase"/>
</dbReference>
<reference evidence="2 3" key="1">
    <citation type="submission" date="2020-10" db="EMBL/GenBank/DDBJ databases">
        <title>Sequencing the genomes of 1000 actinobacteria strains.</title>
        <authorList>
            <person name="Klenk H.-P."/>
        </authorList>
    </citation>
    <scope>NUCLEOTIDE SEQUENCE [LARGE SCALE GENOMIC DNA]</scope>
    <source>
        <strain evidence="2 3">DSM 44653</strain>
    </source>
</reference>
<dbReference type="Proteomes" id="UP000631670">
    <property type="component" value="Unassembled WGS sequence"/>
</dbReference>
<evidence type="ECO:0000313" key="3">
    <source>
        <dbReference type="Proteomes" id="UP000631670"/>
    </source>
</evidence>
<dbReference type="Pfam" id="PF03358">
    <property type="entry name" value="FMN_red"/>
    <property type="match status" value="1"/>
</dbReference>
<dbReference type="EMBL" id="JADBEG010000001">
    <property type="protein sequence ID" value="MBE1496785.1"/>
    <property type="molecule type" value="Genomic_DNA"/>
</dbReference>
<dbReference type="RefSeq" id="WP_086856335.1">
    <property type="nucleotide sequence ID" value="NZ_JADBEG010000001.1"/>
</dbReference>
<dbReference type="SUPFAM" id="SSF52218">
    <property type="entry name" value="Flavoproteins"/>
    <property type="match status" value="1"/>
</dbReference>
<name>A0ABR9I0T1_9PSEU</name>
<evidence type="ECO:0000259" key="1">
    <source>
        <dbReference type="Pfam" id="PF03358"/>
    </source>
</evidence>
<proteinExistence type="predicted"/>
<dbReference type="PANTHER" id="PTHR30543">
    <property type="entry name" value="CHROMATE REDUCTASE"/>
    <property type="match status" value="1"/>
</dbReference>
<gene>
    <name evidence="2" type="ORF">H4696_003885</name>
</gene>
<protein>
    <submittedName>
        <fullName evidence="2">NAD(P)H-dependent FMN reductase</fullName>
    </submittedName>
</protein>
<feature type="domain" description="NADPH-dependent FMN reductase-like" evidence="1">
    <location>
        <begin position="2"/>
        <end position="149"/>
    </location>
</feature>
<evidence type="ECO:0000313" key="2">
    <source>
        <dbReference type="EMBL" id="MBE1496785.1"/>
    </source>
</evidence>